<dbReference type="PANTHER" id="PTHR47515:SF1">
    <property type="entry name" value="BLR2054 PROTEIN"/>
    <property type="match status" value="1"/>
</dbReference>
<dbReference type="InterPro" id="IPR002514">
    <property type="entry name" value="Transposase_8"/>
</dbReference>
<evidence type="ECO:0000313" key="3">
    <source>
        <dbReference type="EMBL" id="MFC3183269.1"/>
    </source>
</evidence>
<dbReference type="InterPro" id="IPR001584">
    <property type="entry name" value="Integrase_cat-core"/>
</dbReference>
<dbReference type="InterPro" id="IPR048020">
    <property type="entry name" value="Transpos_IS3"/>
</dbReference>
<dbReference type="SUPFAM" id="SSF46689">
    <property type="entry name" value="Homeodomain-like"/>
    <property type="match status" value="1"/>
</dbReference>
<proteinExistence type="predicted"/>
<dbReference type="PROSITE" id="PS50994">
    <property type="entry name" value="INTEGRASE"/>
    <property type="match status" value="1"/>
</dbReference>
<dbReference type="InterPro" id="IPR025948">
    <property type="entry name" value="HTH-like_dom"/>
</dbReference>
<dbReference type="InterPro" id="IPR036397">
    <property type="entry name" value="RNaseH_sf"/>
</dbReference>
<dbReference type="Pfam" id="PF00665">
    <property type="entry name" value="rve"/>
    <property type="match status" value="1"/>
</dbReference>
<keyword evidence="4" id="KW-1185">Reference proteome</keyword>
<dbReference type="Gene3D" id="3.30.420.10">
    <property type="entry name" value="Ribonuclease H-like superfamily/Ribonuclease H"/>
    <property type="match status" value="1"/>
</dbReference>
<dbReference type="EMBL" id="JBHRTO010000003">
    <property type="protein sequence ID" value="MFC3183269.1"/>
    <property type="molecule type" value="Genomic_DNA"/>
</dbReference>
<organism evidence="3 4">
    <name type="scientific">Cypionkella sinensis</name>
    <dbReference type="NCBI Taxonomy" id="1756043"/>
    <lineage>
        <taxon>Bacteria</taxon>
        <taxon>Pseudomonadati</taxon>
        <taxon>Pseudomonadota</taxon>
        <taxon>Alphaproteobacteria</taxon>
        <taxon>Rhodobacterales</taxon>
        <taxon>Paracoccaceae</taxon>
        <taxon>Cypionkella</taxon>
    </lineage>
</organism>
<dbReference type="Pfam" id="PF13276">
    <property type="entry name" value="HTH_21"/>
    <property type="match status" value="1"/>
</dbReference>
<sequence>MKRSRFTEDQIIGILKEHEAEISVADLCRKHGVSDATVYKWKAKYGGMDVSEAKRLKGLEDENARLKRLLADAMLDNAALKDLLGKKVVTPVAKRQAVAHLVADHGMCERRACRVIGCCRMTMRYEVVRQDDPELRERLKELAKARRRFGYRRLHVFFRREGHAVNHKRLFRIYREEQLHVHRRGGRRRAMGTRAPMVLPLLPNQRWSLDFVSDQMTDGRRFGIMTVVDDCTRECLVLIADTSLSGARVARELATLFDTRGKPQTVVSDNGTEFTSNAILKFVDDRKFDWHYIAPRCPAAVCMQTARGGKPTQNAFTESFNGRLRDELLNETLFPSLHHARVTLAAWRTDSNTERPHSRLGWQTPAEFAQTFAPQRGLNRHNPQNSAPAPVAQPAQMGKTQTRSLAHAG</sequence>
<reference evidence="4" key="1">
    <citation type="journal article" date="2019" name="Int. J. Syst. Evol. Microbiol.">
        <title>The Global Catalogue of Microorganisms (GCM) 10K type strain sequencing project: providing services to taxonomists for standard genome sequencing and annotation.</title>
        <authorList>
            <consortium name="The Broad Institute Genomics Platform"/>
            <consortium name="The Broad Institute Genome Sequencing Center for Infectious Disease"/>
            <person name="Wu L."/>
            <person name="Ma J."/>
        </authorList>
    </citation>
    <scope>NUCLEOTIDE SEQUENCE [LARGE SCALE GENOMIC DNA]</scope>
    <source>
        <strain evidence="4">KCTC 52039</strain>
    </source>
</reference>
<protein>
    <submittedName>
        <fullName evidence="3">IS3 family transposase</fullName>
    </submittedName>
</protein>
<dbReference type="NCBIfam" id="NF033516">
    <property type="entry name" value="transpos_IS3"/>
    <property type="match status" value="1"/>
</dbReference>
<feature type="region of interest" description="Disordered" evidence="1">
    <location>
        <begin position="376"/>
        <end position="409"/>
    </location>
</feature>
<dbReference type="SUPFAM" id="SSF53098">
    <property type="entry name" value="Ribonuclease H-like"/>
    <property type="match status" value="1"/>
</dbReference>
<dbReference type="Proteomes" id="UP001595547">
    <property type="component" value="Unassembled WGS sequence"/>
</dbReference>
<dbReference type="RefSeq" id="WP_380074954.1">
    <property type="nucleotide sequence ID" value="NZ_JBHRTO010000003.1"/>
</dbReference>
<evidence type="ECO:0000259" key="2">
    <source>
        <dbReference type="PROSITE" id="PS50994"/>
    </source>
</evidence>
<feature type="domain" description="Integrase catalytic" evidence="2">
    <location>
        <begin position="199"/>
        <end position="373"/>
    </location>
</feature>
<dbReference type="InterPro" id="IPR012337">
    <property type="entry name" value="RNaseH-like_sf"/>
</dbReference>
<accession>A0ABV7J7H6</accession>
<gene>
    <name evidence="3" type="ORF">ACFOGH_19910</name>
</gene>
<dbReference type="Pfam" id="PF13683">
    <property type="entry name" value="rve_3"/>
    <property type="match status" value="1"/>
</dbReference>
<name>A0ABV7J7H6_9RHOB</name>
<evidence type="ECO:0000256" key="1">
    <source>
        <dbReference type="SAM" id="MobiDB-lite"/>
    </source>
</evidence>
<dbReference type="Pfam" id="PF01527">
    <property type="entry name" value="HTH_Tnp_1"/>
    <property type="match status" value="1"/>
</dbReference>
<feature type="compositionally biased region" description="Polar residues" evidence="1">
    <location>
        <begin position="398"/>
        <end position="409"/>
    </location>
</feature>
<dbReference type="PANTHER" id="PTHR47515">
    <property type="entry name" value="LOW CALCIUM RESPONSE LOCUS PROTEIN T"/>
    <property type="match status" value="1"/>
</dbReference>
<dbReference type="InterPro" id="IPR009057">
    <property type="entry name" value="Homeodomain-like_sf"/>
</dbReference>
<evidence type="ECO:0000313" key="4">
    <source>
        <dbReference type="Proteomes" id="UP001595547"/>
    </source>
</evidence>
<comment type="caution">
    <text evidence="3">The sequence shown here is derived from an EMBL/GenBank/DDBJ whole genome shotgun (WGS) entry which is preliminary data.</text>
</comment>